<accession>X1KMS8</accession>
<dbReference type="PANTHER" id="PTHR30461:SF23">
    <property type="entry name" value="DNA RECOMBINASE-RELATED"/>
    <property type="match status" value="1"/>
</dbReference>
<proteinExistence type="predicted"/>
<name>X1KMS8_9ZZZZ</name>
<comment type="caution">
    <text evidence="2">The sequence shown here is derived from an EMBL/GenBank/DDBJ whole genome shotgun (WGS) entry which is preliminary data.</text>
</comment>
<feature type="domain" description="Recombinase" evidence="1">
    <location>
        <begin position="41"/>
        <end position="161"/>
    </location>
</feature>
<dbReference type="PANTHER" id="PTHR30461">
    <property type="entry name" value="DNA-INVERTASE FROM LAMBDOID PROPHAGE"/>
    <property type="match status" value="1"/>
</dbReference>
<protein>
    <recommendedName>
        <fullName evidence="1">Recombinase domain-containing protein</fullName>
    </recommendedName>
</protein>
<dbReference type="InterPro" id="IPR025827">
    <property type="entry name" value="Zn_ribbon_recom_dom"/>
</dbReference>
<gene>
    <name evidence="2" type="ORF">S06H3_03935</name>
</gene>
<dbReference type="PROSITE" id="PS51737">
    <property type="entry name" value="RECOMBINASE_DNA_BIND"/>
    <property type="match status" value="1"/>
</dbReference>
<reference evidence="2" key="1">
    <citation type="journal article" date="2014" name="Front. Microbiol.">
        <title>High frequency of phylogenetically diverse reductive dehalogenase-homologous genes in deep subseafloor sedimentary metagenomes.</title>
        <authorList>
            <person name="Kawai M."/>
            <person name="Futagami T."/>
            <person name="Toyoda A."/>
            <person name="Takaki Y."/>
            <person name="Nishi S."/>
            <person name="Hori S."/>
            <person name="Arai W."/>
            <person name="Tsubouchi T."/>
            <person name="Morono Y."/>
            <person name="Uchiyama I."/>
            <person name="Ito T."/>
            <person name="Fujiyama A."/>
            <person name="Inagaki F."/>
            <person name="Takami H."/>
        </authorList>
    </citation>
    <scope>NUCLEOTIDE SEQUENCE</scope>
    <source>
        <strain evidence="2">Expedition CK06-06</strain>
    </source>
</reference>
<sequence>RLLEAMIESLDEFYSANLGEEVTRGMRESASRGFYVASYAPYGYRKVKVSDGSRERPKLEIESYQAQIVQRIFREVNEGGGLIEVVKALNREGIISPRGNSWGKTTIHKILTNETYIGTLVWGRSSVRNLPPIRVEEAWPAIVNRDTFKHVQSLLKERAFVTTHPKRVASNYLLSGLAKCGYCGKALVGQDAKGGRFHYYVCGTLLKKGAGSCSALYINSQKFENLVIDKIKEHILTYDNLKELVSMVNEEMDAGASEYQKRLKVVSVEIAGVNQRLERLYDALETGSLQLADLAPRIKRLREHQEQLHMTKLELEILLSDRKVELADTETVKNYVVDLHNMLEESTLVERKSFIKSFVKEVRVTGAEALMTYTIPMPPKQLSQETLAVPPIVHYGGRYWI</sequence>
<evidence type="ECO:0000259" key="1">
    <source>
        <dbReference type="PROSITE" id="PS51737"/>
    </source>
</evidence>
<dbReference type="InterPro" id="IPR011109">
    <property type="entry name" value="DNA_bind_recombinase_dom"/>
</dbReference>
<dbReference type="GO" id="GO:0000150">
    <property type="term" value="F:DNA strand exchange activity"/>
    <property type="evidence" value="ECO:0007669"/>
    <property type="project" value="InterPro"/>
</dbReference>
<dbReference type="Pfam" id="PF13408">
    <property type="entry name" value="Zn_ribbon_recom"/>
    <property type="match status" value="1"/>
</dbReference>
<dbReference type="Pfam" id="PF07508">
    <property type="entry name" value="Recombinase"/>
    <property type="match status" value="1"/>
</dbReference>
<dbReference type="GO" id="GO:0003677">
    <property type="term" value="F:DNA binding"/>
    <property type="evidence" value="ECO:0007669"/>
    <property type="project" value="InterPro"/>
</dbReference>
<organism evidence="2">
    <name type="scientific">marine sediment metagenome</name>
    <dbReference type="NCBI Taxonomy" id="412755"/>
    <lineage>
        <taxon>unclassified sequences</taxon>
        <taxon>metagenomes</taxon>
        <taxon>ecological metagenomes</taxon>
    </lineage>
</organism>
<dbReference type="EMBL" id="BARV01001334">
    <property type="protein sequence ID" value="GAH94915.1"/>
    <property type="molecule type" value="Genomic_DNA"/>
</dbReference>
<dbReference type="Gene3D" id="3.90.1750.20">
    <property type="entry name" value="Putative Large Serine Recombinase, Chain B, Domain 2"/>
    <property type="match status" value="1"/>
</dbReference>
<dbReference type="AlphaFoldDB" id="X1KMS8"/>
<dbReference type="InterPro" id="IPR038109">
    <property type="entry name" value="DNA_bind_recomb_sf"/>
</dbReference>
<dbReference type="InterPro" id="IPR050639">
    <property type="entry name" value="SSR_resolvase"/>
</dbReference>
<feature type="non-terminal residue" evidence="2">
    <location>
        <position position="1"/>
    </location>
</feature>
<evidence type="ECO:0000313" key="2">
    <source>
        <dbReference type="EMBL" id="GAH94915.1"/>
    </source>
</evidence>